<organism evidence="1">
    <name type="scientific">viral metagenome</name>
    <dbReference type="NCBI Taxonomy" id="1070528"/>
    <lineage>
        <taxon>unclassified sequences</taxon>
        <taxon>metagenomes</taxon>
        <taxon>organismal metagenomes</taxon>
    </lineage>
</organism>
<name>A0A6C0CRR3_9ZZZZ</name>
<accession>A0A6C0CRR3</accession>
<protein>
    <submittedName>
        <fullName evidence="1">Uncharacterized protein</fullName>
    </submittedName>
</protein>
<dbReference type="EMBL" id="MN739482">
    <property type="protein sequence ID" value="QHT07536.1"/>
    <property type="molecule type" value="Genomic_DNA"/>
</dbReference>
<proteinExistence type="predicted"/>
<reference evidence="1" key="1">
    <citation type="journal article" date="2020" name="Nature">
        <title>Giant virus diversity and host interactions through global metagenomics.</title>
        <authorList>
            <person name="Schulz F."/>
            <person name="Roux S."/>
            <person name="Paez-Espino D."/>
            <person name="Jungbluth S."/>
            <person name="Walsh D.A."/>
            <person name="Denef V.J."/>
            <person name="McMahon K.D."/>
            <person name="Konstantinidis K.T."/>
            <person name="Eloe-Fadrosh E.A."/>
            <person name="Kyrpides N.C."/>
            <person name="Woyke T."/>
        </authorList>
    </citation>
    <scope>NUCLEOTIDE SEQUENCE</scope>
    <source>
        <strain evidence="1">GVMAG-M-3300021963-12</strain>
    </source>
</reference>
<evidence type="ECO:0000313" key="1">
    <source>
        <dbReference type="EMBL" id="QHT07536.1"/>
    </source>
</evidence>
<sequence length="95" mass="10777">MPSQEDKAFIDYVRDGHYDKALTLTSGAGVDEQCVRKAITYLLSISDDAEQEQNARTNALITARSLFWKLKPDQTTEYQIFEAQLKLDIGLMIYG</sequence>
<dbReference type="AlphaFoldDB" id="A0A6C0CRR3"/>